<dbReference type="EMBL" id="NTRR01000012">
    <property type="protein sequence ID" value="PFE16874.1"/>
    <property type="molecule type" value="Genomic_DNA"/>
</dbReference>
<organism evidence="2 3">
    <name type="scientific">Bacillus cereus</name>
    <dbReference type="NCBI Taxonomy" id="1396"/>
    <lineage>
        <taxon>Bacteria</taxon>
        <taxon>Bacillati</taxon>
        <taxon>Bacillota</taxon>
        <taxon>Bacilli</taxon>
        <taxon>Bacillales</taxon>
        <taxon>Bacillaceae</taxon>
        <taxon>Bacillus</taxon>
        <taxon>Bacillus cereus group</taxon>
    </lineage>
</organism>
<dbReference type="RefSeq" id="WP_098342213.1">
    <property type="nucleotide sequence ID" value="NZ_NTRR01000012.1"/>
</dbReference>
<proteinExistence type="predicted"/>
<dbReference type="InterPro" id="IPR027843">
    <property type="entry name" value="DUF4440"/>
</dbReference>
<comment type="caution">
    <text evidence="2">The sequence shown here is derived from an EMBL/GenBank/DDBJ whole genome shotgun (WGS) entry which is preliminary data.</text>
</comment>
<dbReference type="AlphaFoldDB" id="A0A2A9A546"/>
<dbReference type="SUPFAM" id="SSF54427">
    <property type="entry name" value="NTF2-like"/>
    <property type="match status" value="1"/>
</dbReference>
<evidence type="ECO:0000313" key="3">
    <source>
        <dbReference type="Proteomes" id="UP000220032"/>
    </source>
</evidence>
<feature type="domain" description="DUF4440" evidence="1">
    <location>
        <begin position="12"/>
        <end position="109"/>
    </location>
</feature>
<name>A0A2A9A546_BACCE</name>
<dbReference type="Pfam" id="PF14534">
    <property type="entry name" value="DUF4440"/>
    <property type="match status" value="1"/>
</dbReference>
<accession>A0A2A9A546</accession>
<gene>
    <name evidence="2" type="ORF">CN307_08625</name>
</gene>
<dbReference type="Proteomes" id="UP000220032">
    <property type="component" value="Unassembled WGS sequence"/>
</dbReference>
<evidence type="ECO:0000313" key="2">
    <source>
        <dbReference type="EMBL" id="PFE16874.1"/>
    </source>
</evidence>
<protein>
    <submittedName>
        <fullName evidence="2">DUF4440 domain-containing protein</fullName>
    </submittedName>
</protein>
<dbReference type="Gene3D" id="3.10.450.50">
    <property type="match status" value="1"/>
</dbReference>
<reference evidence="2 3" key="1">
    <citation type="submission" date="2017-09" db="EMBL/GenBank/DDBJ databases">
        <title>Large-scale bioinformatics analysis of Bacillus genomes uncovers conserved roles of natural products in bacterial physiology.</title>
        <authorList>
            <consortium name="Agbiome Team Llc"/>
            <person name="Bleich R.M."/>
            <person name="Grubbs K.J."/>
            <person name="Santa Maria K.C."/>
            <person name="Allen S.E."/>
            <person name="Farag S."/>
            <person name="Shank E.A."/>
            <person name="Bowers A."/>
        </authorList>
    </citation>
    <scope>NUCLEOTIDE SEQUENCE [LARGE SCALE GENOMIC DNA]</scope>
    <source>
        <strain evidence="2 3">AFS022681</strain>
    </source>
</reference>
<evidence type="ECO:0000259" key="1">
    <source>
        <dbReference type="Pfam" id="PF14534"/>
    </source>
</evidence>
<dbReference type="InterPro" id="IPR032710">
    <property type="entry name" value="NTF2-like_dom_sf"/>
</dbReference>
<sequence length="119" mass="13732">MKKHSELKKQLCELEEKLLEPKTRTAPAELDKLLADDFFEFGSSGNVWYKKDSVGGSGLSVRKMTLSNFEIYSLSEGTVLATYRVRDETRMQNTLRSSIWKMIDGKWQMFFHQGTLTKS</sequence>